<sequence>MSPVHFRYLGIPRNHPEARARLFRYRKSRFGQHGKSNNTEEHHAHTLIQLPIQQRPQTSVLERHGSSTSAPPTPQRPVPVEHGTQEVQSGLTLGRVRGKLSEEISQRYFFQRPYGNYQRLESKQEIQTPRREGSQNHPETSHNPGYRGAMEPERAYSCFIQAHKG</sequence>
<dbReference type="AlphaFoldDB" id="A0A9Q3ECC6"/>
<feature type="compositionally biased region" description="Basic and acidic residues" evidence="1">
    <location>
        <begin position="123"/>
        <end position="134"/>
    </location>
</feature>
<organism evidence="2 3">
    <name type="scientific">Austropuccinia psidii MF-1</name>
    <dbReference type="NCBI Taxonomy" id="1389203"/>
    <lineage>
        <taxon>Eukaryota</taxon>
        <taxon>Fungi</taxon>
        <taxon>Dikarya</taxon>
        <taxon>Basidiomycota</taxon>
        <taxon>Pucciniomycotina</taxon>
        <taxon>Pucciniomycetes</taxon>
        <taxon>Pucciniales</taxon>
        <taxon>Sphaerophragmiaceae</taxon>
        <taxon>Austropuccinia</taxon>
    </lineage>
</organism>
<evidence type="ECO:0000256" key="1">
    <source>
        <dbReference type="SAM" id="MobiDB-lite"/>
    </source>
</evidence>
<evidence type="ECO:0000313" key="3">
    <source>
        <dbReference type="Proteomes" id="UP000765509"/>
    </source>
</evidence>
<name>A0A9Q3ECC6_9BASI</name>
<reference evidence="2" key="1">
    <citation type="submission" date="2021-03" db="EMBL/GenBank/DDBJ databases">
        <title>Draft genome sequence of rust myrtle Austropuccinia psidii MF-1, a brazilian biotype.</title>
        <authorList>
            <person name="Quecine M.C."/>
            <person name="Pachon D.M.R."/>
            <person name="Bonatelli M.L."/>
            <person name="Correr F.H."/>
            <person name="Franceschini L.M."/>
            <person name="Leite T.F."/>
            <person name="Margarido G.R.A."/>
            <person name="Almeida C.A."/>
            <person name="Ferrarezi J.A."/>
            <person name="Labate C.A."/>
        </authorList>
    </citation>
    <scope>NUCLEOTIDE SEQUENCE</scope>
    <source>
        <strain evidence="2">MF-1</strain>
    </source>
</reference>
<keyword evidence="3" id="KW-1185">Reference proteome</keyword>
<accession>A0A9Q3ECC6</accession>
<dbReference type="Proteomes" id="UP000765509">
    <property type="component" value="Unassembled WGS sequence"/>
</dbReference>
<feature type="region of interest" description="Disordered" evidence="1">
    <location>
        <begin position="48"/>
        <end position="89"/>
    </location>
</feature>
<protein>
    <submittedName>
        <fullName evidence="2">Uncharacterized protein</fullName>
    </submittedName>
</protein>
<evidence type="ECO:0000313" key="2">
    <source>
        <dbReference type="EMBL" id="MBW0516313.1"/>
    </source>
</evidence>
<proteinExistence type="predicted"/>
<gene>
    <name evidence="2" type="ORF">O181_056028</name>
</gene>
<dbReference type="EMBL" id="AVOT02025173">
    <property type="protein sequence ID" value="MBW0516313.1"/>
    <property type="molecule type" value="Genomic_DNA"/>
</dbReference>
<comment type="caution">
    <text evidence="2">The sequence shown here is derived from an EMBL/GenBank/DDBJ whole genome shotgun (WGS) entry which is preliminary data.</text>
</comment>
<feature type="compositionally biased region" description="Polar residues" evidence="1">
    <location>
        <begin position="51"/>
        <end position="70"/>
    </location>
</feature>
<feature type="region of interest" description="Disordered" evidence="1">
    <location>
        <begin position="123"/>
        <end position="150"/>
    </location>
</feature>